<accession>A0A5C5XKL4</accession>
<evidence type="ECO:0000256" key="1">
    <source>
        <dbReference type="SAM" id="SignalP"/>
    </source>
</evidence>
<feature type="chain" id="PRO_5022940030" evidence="1">
    <location>
        <begin position="25"/>
        <end position="161"/>
    </location>
</feature>
<keyword evidence="3" id="KW-1185">Reference proteome</keyword>
<dbReference type="RefSeq" id="WP_146505554.1">
    <property type="nucleotide sequence ID" value="NZ_SJPG01000001.1"/>
</dbReference>
<reference evidence="2 3" key="1">
    <citation type="submission" date="2019-02" db="EMBL/GenBank/DDBJ databases">
        <title>Deep-cultivation of Planctomycetes and their phenomic and genomic characterization uncovers novel biology.</title>
        <authorList>
            <person name="Wiegand S."/>
            <person name="Jogler M."/>
            <person name="Boedeker C."/>
            <person name="Pinto D."/>
            <person name="Vollmers J."/>
            <person name="Rivas-Marin E."/>
            <person name="Kohn T."/>
            <person name="Peeters S.H."/>
            <person name="Heuer A."/>
            <person name="Rast P."/>
            <person name="Oberbeckmann S."/>
            <person name="Bunk B."/>
            <person name="Jeske O."/>
            <person name="Meyerdierks A."/>
            <person name="Storesund J.E."/>
            <person name="Kallscheuer N."/>
            <person name="Luecker S."/>
            <person name="Lage O.M."/>
            <person name="Pohl T."/>
            <person name="Merkel B.J."/>
            <person name="Hornburger P."/>
            <person name="Mueller R.-W."/>
            <person name="Bruemmer F."/>
            <person name="Labrenz M."/>
            <person name="Spormann A.M."/>
            <person name="Op Den Camp H."/>
            <person name="Overmann J."/>
            <person name="Amann R."/>
            <person name="Jetten M.S.M."/>
            <person name="Mascher T."/>
            <person name="Medema M.H."/>
            <person name="Devos D.P."/>
            <person name="Kaster A.-K."/>
            <person name="Ovreas L."/>
            <person name="Rohde M."/>
            <person name="Galperin M.Y."/>
            <person name="Jogler C."/>
        </authorList>
    </citation>
    <scope>NUCLEOTIDE SEQUENCE [LARGE SCALE GENOMIC DNA]</scope>
    <source>
        <strain evidence="2 3">Pan54</strain>
    </source>
</reference>
<organism evidence="2 3">
    <name type="scientific">Rubinisphaera italica</name>
    <dbReference type="NCBI Taxonomy" id="2527969"/>
    <lineage>
        <taxon>Bacteria</taxon>
        <taxon>Pseudomonadati</taxon>
        <taxon>Planctomycetota</taxon>
        <taxon>Planctomycetia</taxon>
        <taxon>Planctomycetales</taxon>
        <taxon>Planctomycetaceae</taxon>
        <taxon>Rubinisphaera</taxon>
    </lineage>
</organism>
<evidence type="ECO:0000313" key="2">
    <source>
        <dbReference type="EMBL" id="TWT63767.1"/>
    </source>
</evidence>
<keyword evidence="1" id="KW-0732">Signal</keyword>
<dbReference type="EMBL" id="SJPG01000001">
    <property type="protein sequence ID" value="TWT63767.1"/>
    <property type="molecule type" value="Genomic_DNA"/>
</dbReference>
<dbReference type="Proteomes" id="UP000316095">
    <property type="component" value="Unassembled WGS sequence"/>
</dbReference>
<dbReference type="AlphaFoldDB" id="A0A5C5XKL4"/>
<comment type="caution">
    <text evidence="2">The sequence shown here is derived from an EMBL/GenBank/DDBJ whole genome shotgun (WGS) entry which is preliminary data.</text>
</comment>
<protein>
    <submittedName>
        <fullName evidence="2">Uncharacterized protein</fullName>
    </submittedName>
</protein>
<feature type="signal peptide" evidence="1">
    <location>
        <begin position="1"/>
        <end position="24"/>
    </location>
</feature>
<proteinExistence type="predicted"/>
<evidence type="ECO:0000313" key="3">
    <source>
        <dbReference type="Proteomes" id="UP000316095"/>
    </source>
</evidence>
<gene>
    <name evidence="2" type="ORF">Pan54_45250</name>
</gene>
<sequence precursor="true">MKSSITSLIALGVTLSATAQWANAECPCERNPQSNYQMPPLPAGPDRMTAAPSPGTLGRTYYLPSRDIPASKHPRIAMIDIIVPDATSVRVVNMYVHREEDDVDGYEDTRLNGLWRFETLPLLPGIPHIYKVIFRFSDDPTAPETVRYVRLIPGRIIELTY</sequence>
<dbReference type="OrthoDB" id="257240at2"/>
<name>A0A5C5XKL4_9PLAN</name>